<keyword evidence="4 6" id="KW-1133">Transmembrane helix</keyword>
<dbReference type="GO" id="GO:0005886">
    <property type="term" value="C:plasma membrane"/>
    <property type="evidence" value="ECO:0007669"/>
    <property type="project" value="TreeGrafter"/>
</dbReference>
<dbReference type="GO" id="GO:0000271">
    <property type="term" value="P:polysaccharide biosynthetic process"/>
    <property type="evidence" value="ECO:0007669"/>
    <property type="project" value="InterPro"/>
</dbReference>
<gene>
    <name evidence="8" type="ORF">D7D52_22705</name>
</gene>
<evidence type="ECO:0000256" key="6">
    <source>
        <dbReference type="SAM" id="Phobius"/>
    </source>
</evidence>
<protein>
    <submittedName>
        <fullName evidence="8">GtrA family protein</fullName>
    </submittedName>
</protein>
<keyword evidence="3 6" id="KW-0812">Transmembrane</keyword>
<proteinExistence type="inferred from homology"/>
<dbReference type="KEGG" id="nyu:D7D52_22705"/>
<evidence type="ECO:0000256" key="3">
    <source>
        <dbReference type="ARBA" id="ARBA00022692"/>
    </source>
</evidence>
<dbReference type="Proteomes" id="UP000267164">
    <property type="component" value="Chromosome"/>
</dbReference>
<evidence type="ECO:0000313" key="9">
    <source>
        <dbReference type="Proteomes" id="UP000267164"/>
    </source>
</evidence>
<comment type="similarity">
    <text evidence="2">Belongs to the GtrA family.</text>
</comment>
<evidence type="ECO:0000256" key="1">
    <source>
        <dbReference type="ARBA" id="ARBA00004141"/>
    </source>
</evidence>
<sequence>MTEARHSLSGVEPDAGVPAGPLLRLVRRQEVAFALVGGFNTLMGMVLTIVWLSILDGVVSKDVAAALSVALAYAVGMVVAFVLHRTLVFRVRGHILRDFVAFVGVNAVGMALNMVLLQLAVSLLHAPAKPAAVIVMGLVAVASFFGHRHISFRRPADSPPPDPAR</sequence>
<accession>A0A386ZFA1</accession>
<dbReference type="OrthoDB" id="4943658at2"/>
<feature type="domain" description="GtrA/DPMS transmembrane" evidence="7">
    <location>
        <begin position="33"/>
        <end position="152"/>
    </location>
</feature>
<dbReference type="InterPro" id="IPR007267">
    <property type="entry name" value="GtrA_DPMS_TM"/>
</dbReference>
<keyword evidence="9" id="KW-1185">Reference proteome</keyword>
<evidence type="ECO:0000256" key="2">
    <source>
        <dbReference type="ARBA" id="ARBA00009399"/>
    </source>
</evidence>
<dbReference type="EMBL" id="CP032568">
    <property type="protein sequence ID" value="AYF76180.1"/>
    <property type="molecule type" value="Genomic_DNA"/>
</dbReference>
<evidence type="ECO:0000256" key="5">
    <source>
        <dbReference type="ARBA" id="ARBA00023136"/>
    </source>
</evidence>
<comment type="subcellular location">
    <subcellularLocation>
        <location evidence="1">Membrane</location>
        <topology evidence="1">Multi-pass membrane protein</topology>
    </subcellularLocation>
</comment>
<reference evidence="8 9" key="1">
    <citation type="submission" date="2018-09" db="EMBL/GenBank/DDBJ databases">
        <title>Nocardia yunnanensis sp. nov., an actinomycete isolated from a soil sample.</title>
        <authorList>
            <person name="Zhang J."/>
        </authorList>
    </citation>
    <scope>NUCLEOTIDE SEQUENCE [LARGE SCALE GENOMIC DNA]</scope>
    <source>
        <strain evidence="8 9">CFHS0054</strain>
    </source>
</reference>
<feature type="transmembrane region" description="Helical" evidence="6">
    <location>
        <begin position="31"/>
        <end position="54"/>
    </location>
</feature>
<name>A0A386ZFA1_9NOCA</name>
<evidence type="ECO:0000259" key="7">
    <source>
        <dbReference type="Pfam" id="PF04138"/>
    </source>
</evidence>
<organism evidence="8 9">
    <name type="scientific">Nocardia yunnanensis</name>
    <dbReference type="NCBI Taxonomy" id="2382165"/>
    <lineage>
        <taxon>Bacteria</taxon>
        <taxon>Bacillati</taxon>
        <taxon>Actinomycetota</taxon>
        <taxon>Actinomycetes</taxon>
        <taxon>Mycobacteriales</taxon>
        <taxon>Nocardiaceae</taxon>
        <taxon>Nocardia</taxon>
    </lineage>
</organism>
<dbReference type="AlphaFoldDB" id="A0A386ZFA1"/>
<keyword evidence="5 6" id="KW-0472">Membrane</keyword>
<feature type="transmembrane region" description="Helical" evidence="6">
    <location>
        <begin position="66"/>
        <end position="87"/>
    </location>
</feature>
<dbReference type="PANTHER" id="PTHR38459:SF1">
    <property type="entry name" value="PROPHAGE BACTOPRENOL-LINKED GLUCOSE TRANSLOCASE HOMOLOG"/>
    <property type="match status" value="1"/>
</dbReference>
<dbReference type="PANTHER" id="PTHR38459">
    <property type="entry name" value="PROPHAGE BACTOPRENOL-LINKED GLUCOSE TRANSLOCASE HOMOLOG"/>
    <property type="match status" value="1"/>
</dbReference>
<dbReference type="Pfam" id="PF04138">
    <property type="entry name" value="GtrA_DPMS_TM"/>
    <property type="match status" value="1"/>
</dbReference>
<dbReference type="RefSeq" id="WP_120739438.1">
    <property type="nucleotide sequence ID" value="NZ_CP032568.1"/>
</dbReference>
<feature type="transmembrane region" description="Helical" evidence="6">
    <location>
        <begin position="127"/>
        <end position="145"/>
    </location>
</feature>
<feature type="transmembrane region" description="Helical" evidence="6">
    <location>
        <begin position="99"/>
        <end position="121"/>
    </location>
</feature>
<evidence type="ECO:0000256" key="4">
    <source>
        <dbReference type="ARBA" id="ARBA00022989"/>
    </source>
</evidence>
<dbReference type="InterPro" id="IPR051401">
    <property type="entry name" value="GtrA_CellWall_Glycosyl"/>
</dbReference>
<evidence type="ECO:0000313" key="8">
    <source>
        <dbReference type="EMBL" id="AYF76180.1"/>
    </source>
</evidence>